<dbReference type="NCBIfam" id="TIGR00506">
    <property type="entry name" value="ribB"/>
    <property type="match status" value="1"/>
</dbReference>
<keyword evidence="9 19" id="KW-0547">Nucleotide-binding</keyword>
<keyword evidence="10 19" id="KW-0378">Hydrolase</keyword>
<dbReference type="CDD" id="cd00641">
    <property type="entry name" value="GTP_cyclohydro2"/>
    <property type="match status" value="1"/>
</dbReference>
<comment type="catalytic activity">
    <reaction evidence="1 19">
        <text>D-ribulose 5-phosphate = (2S)-2-hydroxy-3-oxobutyl phosphate + formate + H(+)</text>
        <dbReference type="Rhea" id="RHEA:18457"/>
        <dbReference type="ChEBI" id="CHEBI:15378"/>
        <dbReference type="ChEBI" id="CHEBI:15740"/>
        <dbReference type="ChEBI" id="CHEBI:58121"/>
        <dbReference type="ChEBI" id="CHEBI:58830"/>
        <dbReference type="EC" id="4.1.99.12"/>
    </reaction>
</comment>
<dbReference type="NCBIfam" id="NF001591">
    <property type="entry name" value="PRK00393.1"/>
    <property type="match status" value="1"/>
</dbReference>
<feature type="active site" description="Proton acceptor; for GTP cyclohydrolase activity" evidence="19">
    <location>
        <position position="332"/>
    </location>
</feature>
<proteinExistence type="inferred from homology"/>
<dbReference type="GO" id="GO:0008270">
    <property type="term" value="F:zinc ion binding"/>
    <property type="evidence" value="ECO:0007669"/>
    <property type="project" value="UniProtKB-UniRule"/>
</dbReference>
<dbReference type="Pfam" id="PF00925">
    <property type="entry name" value="GTP_cyclohydro2"/>
    <property type="match status" value="1"/>
</dbReference>
<dbReference type="FunFam" id="3.90.870.10:FF:000001">
    <property type="entry name" value="Riboflavin biosynthesis protein RibBA"/>
    <property type="match status" value="1"/>
</dbReference>
<comment type="similarity">
    <text evidence="6 19">In the N-terminal section; belongs to the DHBP synthase family.</text>
</comment>
<evidence type="ECO:0000256" key="17">
    <source>
        <dbReference type="ARBA" id="ARBA00043932"/>
    </source>
</evidence>
<dbReference type="NCBIfam" id="NF006803">
    <property type="entry name" value="PRK09311.1"/>
    <property type="match status" value="1"/>
</dbReference>
<comment type="cofactor">
    <cofactor evidence="19">
        <name>Zn(2+)</name>
        <dbReference type="ChEBI" id="CHEBI:29105"/>
    </cofactor>
    <text evidence="19">Binds 1 zinc ion per subunit.</text>
</comment>
<dbReference type="GO" id="GO:0008686">
    <property type="term" value="F:3,4-dihydroxy-2-butanone-4-phosphate synthase activity"/>
    <property type="evidence" value="ECO:0007669"/>
    <property type="project" value="UniProtKB-UniRule"/>
</dbReference>
<feature type="binding site" evidence="19">
    <location>
        <begin position="31"/>
        <end position="32"/>
    </location>
    <ligand>
        <name>D-ribulose 5-phosphate</name>
        <dbReference type="ChEBI" id="CHEBI:58121"/>
    </ligand>
</feature>
<evidence type="ECO:0000256" key="12">
    <source>
        <dbReference type="ARBA" id="ARBA00022842"/>
    </source>
</evidence>
<dbReference type="GO" id="GO:0030145">
    <property type="term" value="F:manganese ion binding"/>
    <property type="evidence" value="ECO:0007669"/>
    <property type="project" value="UniProtKB-UniRule"/>
</dbReference>
<feature type="region of interest" description="GTP cyclohydrolase II" evidence="19">
    <location>
        <begin position="205"/>
        <end position="413"/>
    </location>
</feature>
<evidence type="ECO:0000256" key="13">
    <source>
        <dbReference type="ARBA" id="ARBA00023134"/>
    </source>
</evidence>
<dbReference type="RefSeq" id="WP_119792810.1">
    <property type="nucleotide sequence ID" value="NZ_QYZD01000006.1"/>
</dbReference>
<gene>
    <name evidence="19" type="primary">ribBA</name>
    <name evidence="21" type="ORF">DQX05_08935</name>
</gene>
<dbReference type="AlphaFoldDB" id="A0A3A3H4P1"/>
<evidence type="ECO:0000256" key="11">
    <source>
        <dbReference type="ARBA" id="ARBA00022833"/>
    </source>
</evidence>
<feature type="binding site" evidence="19">
    <location>
        <begin position="298"/>
        <end position="300"/>
    </location>
    <ligand>
        <name>GTP</name>
        <dbReference type="ChEBI" id="CHEBI:37565"/>
    </ligand>
</feature>
<evidence type="ECO:0000256" key="15">
    <source>
        <dbReference type="ARBA" id="ARBA00023239"/>
    </source>
</evidence>
<feature type="site" description="Essential for DHBP synthase activity" evidence="19">
    <location>
        <position position="129"/>
    </location>
</feature>
<evidence type="ECO:0000256" key="1">
    <source>
        <dbReference type="ARBA" id="ARBA00000141"/>
    </source>
</evidence>
<feature type="region of interest" description="DHBP synthase" evidence="19">
    <location>
        <begin position="1"/>
        <end position="204"/>
    </location>
</feature>
<evidence type="ECO:0000256" key="19">
    <source>
        <dbReference type="HAMAP-Rule" id="MF_01283"/>
    </source>
</evidence>
<comment type="catalytic activity">
    <reaction evidence="18 19">
        <text>GTP + 4 H2O = 2,5-diamino-6-hydroxy-4-(5-phosphoribosylamino)-pyrimidine + formate + 2 phosphate + 3 H(+)</text>
        <dbReference type="Rhea" id="RHEA:23704"/>
        <dbReference type="ChEBI" id="CHEBI:15377"/>
        <dbReference type="ChEBI" id="CHEBI:15378"/>
        <dbReference type="ChEBI" id="CHEBI:15740"/>
        <dbReference type="ChEBI" id="CHEBI:37565"/>
        <dbReference type="ChEBI" id="CHEBI:43474"/>
        <dbReference type="ChEBI" id="CHEBI:58614"/>
        <dbReference type="EC" id="3.5.4.25"/>
    </reaction>
</comment>
<feature type="binding site" evidence="19">
    <location>
        <position position="320"/>
    </location>
    <ligand>
        <name>GTP</name>
        <dbReference type="ChEBI" id="CHEBI:37565"/>
    </ligand>
</feature>
<dbReference type="InterPro" id="IPR000926">
    <property type="entry name" value="RibA"/>
</dbReference>
<evidence type="ECO:0000256" key="5">
    <source>
        <dbReference type="ARBA" id="ARBA00004904"/>
    </source>
</evidence>
<organism evidence="21 22">
    <name type="scientific">Paenibacillus thiaminolyticus</name>
    <name type="common">Bacillus thiaminolyticus</name>
    <dbReference type="NCBI Taxonomy" id="49283"/>
    <lineage>
        <taxon>Bacteria</taxon>
        <taxon>Bacillati</taxon>
        <taxon>Bacillota</taxon>
        <taxon>Bacilli</taxon>
        <taxon>Bacillales</taxon>
        <taxon>Paenibacillaceae</taxon>
        <taxon>Paenibacillus</taxon>
    </lineage>
</organism>
<feature type="domain" description="GTP cyclohydrolase II" evidence="20">
    <location>
        <begin position="211"/>
        <end position="376"/>
    </location>
</feature>
<dbReference type="HAMAP" id="MF_01283">
    <property type="entry name" value="RibBA"/>
    <property type="match status" value="1"/>
</dbReference>
<name>A0A3A3H4P1_PANTH</name>
<dbReference type="FunFam" id="3.40.50.10990:FF:000001">
    <property type="entry name" value="Riboflavin biosynthesis protein RibBA"/>
    <property type="match status" value="1"/>
</dbReference>
<dbReference type="EC" id="3.5.4.25" evidence="19"/>
<evidence type="ECO:0000256" key="14">
    <source>
        <dbReference type="ARBA" id="ARBA00023211"/>
    </source>
</evidence>
<feature type="binding site" evidence="19">
    <location>
        <position position="146"/>
    </location>
    <ligand>
        <name>Mg(2+)</name>
        <dbReference type="ChEBI" id="CHEBI:18420"/>
        <label>2</label>
    </ligand>
</feature>
<keyword evidence="8 19" id="KW-0479">Metal-binding</keyword>
<feature type="active site" description="Nucleophile; for GTP cyclohydrolase activity" evidence="19">
    <location>
        <position position="334"/>
    </location>
</feature>
<reference evidence="21 22" key="1">
    <citation type="submission" date="2018-09" db="EMBL/GenBank/DDBJ databases">
        <title>Paenibacillus SK2017-BO5.</title>
        <authorList>
            <person name="Piskunova J.V."/>
            <person name="Dubiley S.A."/>
            <person name="Severinov K.V."/>
        </authorList>
    </citation>
    <scope>NUCLEOTIDE SEQUENCE [LARGE SCALE GENOMIC DNA]</scope>
    <source>
        <strain evidence="21 22">BO5</strain>
    </source>
</reference>
<feature type="binding site" evidence="19">
    <location>
        <position position="276"/>
    </location>
    <ligand>
        <name>GTP</name>
        <dbReference type="ChEBI" id="CHEBI:37565"/>
    </ligand>
</feature>
<comment type="cofactor">
    <cofactor evidence="19">
        <name>Mg(2+)</name>
        <dbReference type="ChEBI" id="CHEBI:18420"/>
    </cofactor>
    <cofactor evidence="19">
        <name>Mn(2+)</name>
        <dbReference type="ChEBI" id="CHEBI:29035"/>
    </cofactor>
    <text evidence="19">Binds 2 divalent metal cations per subunit. Magnesium or manganese.</text>
</comment>
<feature type="binding site" evidence="19">
    <location>
        <begin position="255"/>
        <end position="259"/>
    </location>
    <ligand>
        <name>GTP</name>
        <dbReference type="ChEBI" id="CHEBI:37565"/>
    </ligand>
</feature>
<comment type="similarity">
    <text evidence="19">In the C-terminal section; belongs to the GTP cyclohydrolase II family.</text>
</comment>
<sequence>MSEQFQFDTIEDAIRDLMEGKVIIVVDDEDRENEGDFVALADKATPEAINFMITEGRGLVCVPITPERAEELDLPPMVSHNTDNHGTAFTVSIDHVETSTGISAYERSLTIQKMLDPKAQAADFRRPGHIFPLIAKRGGVLRRAGHTEAAVDLARLCGAPPAGVICEVIKEDGTMARLPDLIEIKQKHGLKLICIKDLIHYRNEKENLVRREVEVNMPTDFGVFRAIAYTNEVDNKEHVALVKGEIDGSKPVLVRVHSECLTGDVFHSHRCDCGPQFAAALRAIEREGNGVLLYMRQEGRGIGLINKLKAYKLQEQGLDTVDANLKLGFPADLRDYGIGAQILKDLGVRHIRLMTNNPRKIKGLEGYGLEIIERVPIQMQENEDNTRYLHTKAAKLGHMLVFDDIEQNEQIES</sequence>
<feature type="binding site" evidence="19">
    <location>
        <position position="167"/>
    </location>
    <ligand>
        <name>D-ribulose 5-phosphate</name>
        <dbReference type="ChEBI" id="CHEBI:58121"/>
    </ligand>
</feature>
<feature type="binding site" evidence="19">
    <location>
        <position position="32"/>
    </location>
    <ligand>
        <name>Mg(2+)</name>
        <dbReference type="ChEBI" id="CHEBI:18420"/>
        <label>1</label>
    </ligand>
</feature>
<dbReference type="HAMAP" id="MF_00180">
    <property type="entry name" value="RibB"/>
    <property type="match status" value="1"/>
</dbReference>
<evidence type="ECO:0000313" key="21">
    <source>
        <dbReference type="EMBL" id="RJG24440.1"/>
    </source>
</evidence>
<feature type="site" description="Essential for DHBP synthase activity" evidence="19">
    <location>
        <position position="167"/>
    </location>
</feature>
<comment type="function">
    <text evidence="17 19">Catalyzes the conversion of GTP to 2,5-diamino-6-ribosylamino-4(3H)-pyrimidinone 5'-phosphate (DARP), formate and pyrophosphate.</text>
</comment>
<dbReference type="EC" id="4.1.99.12" evidence="19"/>
<feature type="binding site" evidence="19">
    <location>
        <position position="260"/>
    </location>
    <ligand>
        <name>Zn(2+)</name>
        <dbReference type="ChEBI" id="CHEBI:29105"/>
        <note>catalytic</note>
    </ligand>
</feature>
<keyword evidence="14 19" id="KW-0464">Manganese</keyword>
<feature type="binding site" evidence="19">
    <location>
        <position position="271"/>
    </location>
    <ligand>
        <name>Zn(2+)</name>
        <dbReference type="ChEBI" id="CHEBI:29105"/>
        <note>catalytic</note>
    </ligand>
</feature>
<evidence type="ECO:0000256" key="9">
    <source>
        <dbReference type="ARBA" id="ARBA00022741"/>
    </source>
</evidence>
<evidence type="ECO:0000256" key="16">
    <source>
        <dbReference type="ARBA" id="ARBA00023268"/>
    </source>
</evidence>
<evidence type="ECO:0000256" key="7">
    <source>
        <dbReference type="ARBA" id="ARBA00022619"/>
    </source>
</evidence>
<evidence type="ECO:0000256" key="4">
    <source>
        <dbReference type="ARBA" id="ARBA00004853"/>
    </source>
</evidence>
<feature type="binding site" evidence="19">
    <location>
        <position position="355"/>
    </location>
    <ligand>
        <name>GTP</name>
        <dbReference type="ChEBI" id="CHEBI:37565"/>
    </ligand>
</feature>
<evidence type="ECO:0000256" key="18">
    <source>
        <dbReference type="ARBA" id="ARBA00049295"/>
    </source>
</evidence>
<evidence type="ECO:0000256" key="6">
    <source>
        <dbReference type="ARBA" id="ARBA00005520"/>
    </source>
</evidence>
<dbReference type="GO" id="GO:0000287">
    <property type="term" value="F:magnesium ion binding"/>
    <property type="evidence" value="ECO:0007669"/>
    <property type="project" value="UniProtKB-UniRule"/>
</dbReference>
<dbReference type="Gene3D" id="3.40.50.10990">
    <property type="entry name" value="GTP cyclohydrolase II"/>
    <property type="match status" value="1"/>
</dbReference>
<keyword evidence="11 19" id="KW-0862">Zinc</keyword>
<feature type="binding site" evidence="19">
    <location>
        <position position="36"/>
    </location>
    <ligand>
        <name>D-ribulose 5-phosphate</name>
        <dbReference type="ChEBI" id="CHEBI:58121"/>
    </ligand>
</feature>
<accession>A0A3A3H4P1</accession>
<evidence type="ECO:0000313" key="22">
    <source>
        <dbReference type="Proteomes" id="UP000266177"/>
    </source>
</evidence>
<keyword evidence="16 19" id="KW-0511">Multifunctional enzyme</keyword>
<dbReference type="PANTHER" id="PTHR21327:SF18">
    <property type="entry name" value="3,4-DIHYDROXY-2-BUTANONE 4-PHOSPHATE SYNTHASE"/>
    <property type="match status" value="1"/>
</dbReference>
<dbReference type="GO" id="GO:0005525">
    <property type="term" value="F:GTP binding"/>
    <property type="evidence" value="ECO:0007669"/>
    <property type="project" value="UniProtKB-KW"/>
</dbReference>
<dbReference type="SUPFAM" id="SSF142695">
    <property type="entry name" value="RibA-like"/>
    <property type="match status" value="1"/>
</dbReference>
<evidence type="ECO:0000256" key="2">
    <source>
        <dbReference type="ARBA" id="ARBA00001936"/>
    </source>
</evidence>
<feature type="binding site" evidence="19">
    <location>
        <position position="360"/>
    </location>
    <ligand>
        <name>GTP</name>
        <dbReference type="ChEBI" id="CHEBI:37565"/>
    </ligand>
</feature>
<comment type="caution">
    <text evidence="21">The sequence shown here is derived from an EMBL/GenBank/DDBJ whole genome shotgun (WGS) entry which is preliminary data.</text>
</comment>
<dbReference type="UniPathway" id="UPA00275">
    <property type="reaction ID" value="UER00399"/>
</dbReference>
<dbReference type="InterPro" id="IPR017945">
    <property type="entry name" value="DHBP_synth_RibB-like_a/b_dom"/>
</dbReference>
<dbReference type="PANTHER" id="PTHR21327">
    <property type="entry name" value="GTP CYCLOHYDROLASE II-RELATED"/>
    <property type="match status" value="1"/>
</dbReference>
<dbReference type="PIRSF" id="PIRSF001259">
    <property type="entry name" value="RibA"/>
    <property type="match status" value="1"/>
</dbReference>
<dbReference type="GO" id="GO:0005829">
    <property type="term" value="C:cytosol"/>
    <property type="evidence" value="ECO:0007669"/>
    <property type="project" value="TreeGrafter"/>
</dbReference>
<keyword evidence="7 19" id="KW-0686">Riboflavin biosynthesis</keyword>
<dbReference type="Proteomes" id="UP000266177">
    <property type="component" value="Unassembled WGS sequence"/>
</dbReference>
<evidence type="ECO:0000259" key="20">
    <source>
        <dbReference type="Pfam" id="PF00925"/>
    </source>
</evidence>
<dbReference type="InterPro" id="IPR036144">
    <property type="entry name" value="RibA-like_sf"/>
</dbReference>
<keyword evidence="15 19" id="KW-0456">Lyase</keyword>
<comment type="function">
    <text evidence="3 19">Catalyzes the conversion of D-ribulose 5-phosphate to formate and 3,4-dihydroxy-2-butanone 4-phosphate.</text>
</comment>
<dbReference type="GO" id="GO:0003935">
    <property type="term" value="F:GTP cyclohydrolase II activity"/>
    <property type="evidence" value="ECO:0007669"/>
    <property type="project" value="UniProtKB-UniRule"/>
</dbReference>
<dbReference type="OrthoDB" id="9793111at2"/>
<dbReference type="Gene3D" id="3.90.870.10">
    <property type="entry name" value="DHBP synthase"/>
    <property type="match status" value="1"/>
</dbReference>
<comment type="pathway">
    <text evidence="4 19">Cofactor biosynthesis; riboflavin biosynthesis; 5-amino-6-(D-ribitylamino)uracil from GTP: step 1/4.</text>
</comment>
<dbReference type="HAMAP" id="MF_00179">
    <property type="entry name" value="RibA"/>
    <property type="match status" value="1"/>
</dbReference>
<dbReference type="InterPro" id="IPR000422">
    <property type="entry name" value="DHBP_synthase_RibB"/>
</dbReference>
<dbReference type="InterPro" id="IPR032677">
    <property type="entry name" value="GTP_cyclohydro_II"/>
</dbReference>
<dbReference type="InterPro" id="IPR016299">
    <property type="entry name" value="Riboflavin_synth_RibBA"/>
</dbReference>
<comment type="pathway">
    <text evidence="5 19">Cofactor biosynthesis; riboflavin biosynthesis; 2-hydroxy-3-oxobutyl phosphate from D-ribulose 5-phosphate: step 1/1.</text>
</comment>
<dbReference type="GO" id="GO:0009231">
    <property type="term" value="P:riboflavin biosynthetic process"/>
    <property type="evidence" value="ECO:0007669"/>
    <property type="project" value="UniProtKB-UniRule"/>
</dbReference>
<comment type="cofactor">
    <cofactor evidence="2">
        <name>Mn(2+)</name>
        <dbReference type="ChEBI" id="CHEBI:29035"/>
    </cofactor>
</comment>
<evidence type="ECO:0000256" key="10">
    <source>
        <dbReference type="ARBA" id="ARBA00022801"/>
    </source>
</evidence>
<dbReference type="NCBIfam" id="TIGR00505">
    <property type="entry name" value="ribA"/>
    <property type="match status" value="1"/>
</dbReference>
<protein>
    <recommendedName>
        <fullName evidence="19">Riboflavin biosynthesis protein RibBA</fullName>
    </recommendedName>
    <domain>
        <recommendedName>
            <fullName evidence="19">3,4-dihydroxy-2-butanone 4-phosphate synthase</fullName>
            <shortName evidence="19">DHBP synthase</shortName>
            <ecNumber evidence="19">4.1.99.12</ecNumber>
        </recommendedName>
    </domain>
    <domain>
        <recommendedName>
            <fullName evidence="19">GTP cyclohydrolase-2</fullName>
            <ecNumber evidence="19">3.5.4.25</ecNumber>
        </recommendedName>
        <alternativeName>
            <fullName evidence="19">GTP cyclohydrolase II</fullName>
        </alternativeName>
    </domain>
</protein>
<dbReference type="Pfam" id="PF00926">
    <property type="entry name" value="DHBP_synthase"/>
    <property type="match status" value="1"/>
</dbReference>
<feature type="binding site" evidence="19">
    <location>
        <position position="32"/>
    </location>
    <ligand>
        <name>Mg(2+)</name>
        <dbReference type="ChEBI" id="CHEBI:18420"/>
        <label>2</label>
    </ligand>
</feature>
<evidence type="ECO:0000256" key="3">
    <source>
        <dbReference type="ARBA" id="ARBA00002284"/>
    </source>
</evidence>
<evidence type="ECO:0000256" key="8">
    <source>
        <dbReference type="ARBA" id="ARBA00022723"/>
    </source>
</evidence>
<keyword evidence="13 19" id="KW-0342">GTP-binding</keyword>
<keyword evidence="12 19" id="KW-0460">Magnesium</keyword>
<dbReference type="SUPFAM" id="SSF55821">
    <property type="entry name" value="YrdC/RibB"/>
    <property type="match status" value="1"/>
</dbReference>
<feature type="binding site" evidence="19">
    <location>
        <position position="273"/>
    </location>
    <ligand>
        <name>Zn(2+)</name>
        <dbReference type="ChEBI" id="CHEBI:29105"/>
        <note>catalytic</note>
    </ligand>
</feature>
<dbReference type="EMBL" id="QYZD01000006">
    <property type="protein sequence ID" value="RJG24440.1"/>
    <property type="molecule type" value="Genomic_DNA"/>
</dbReference>
<feature type="binding site" evidence="19">
    <location>
        <begin position="143"/>
        <end position="147"/>
    </location>
    <ligand>
        <name>D-ribulose 5-phosphate</name>
        <dbReference type="ChEBI" id="CHEBI:58121"/>
    </ligand>
</feature>